<comment type="cofactor">
    <cofactor evidence="1">
        <name>heme</name>
        <dbReference type="ChEBI" id="CHEBI:30413"/>
    </cofactor>
</comment>
<feature type="compositionally biased region" description="Basic and acidic residues" evidence="9">
    <location>
        <begin position="721"/>
        <end position="738"/>
    </location>
</feature>
<dbReference type="PANTHER" id="PTHR46206">
    <property type="entry name" value="CYTOCHROME P450"/>
    <property type="match status" value="1"/>
</dbReference>
<dbReference type="EMBL" id="MNUE01000008">
    <property type="protein sequence ID" value="OJD37073.1"/>
    <property type="molecule type" value="Genomic_DNA"/>
</dbReference>
<evidence type="ECO:0000256" key="5">
    <source>
        <dbReference type="ARBA" id="ARBA00023002"/>
    </source>
</evidence>
<reference evidence="12 13" key="1">
    <citation type="submission" date="2016-10" db="EMBL/GenBank/DDBJ databases">
        <title>Proteomics and genomics reveal pathogen-plant mechanisms compatible with a hemibiotrophic lifestyle of Diplodia corticola.</title>
        <authorList>
            <person name="Fernandes I."/>
            <person name="De Jonge R."/>
            <person name="Van De Peer Y."/>
            <person name="Devreese B."/>
            <person name="Alves A."/>
            <person name="Esteves A.C."/>
        </authorList>
    </citation>
    <scope>NUCLEOTIDE SEQUENCE [LARGE SCALE GENOMIC DNA]</scope>
    <source>
        <strain evidence="12 13">CBS 112549</strain>
    </source>
</reference>
<keyword evidence="3" id="KW-0349">Heme</keyword>
<keyword evidence="8" id="KW-0175">Coiled coil</keyword>
<keyword evidence="10" id="KW-0472">Membrane</keyword>
<dbReference type="OrthoDB" id="1844152at2759"/>
<dbReference type="InterPro" id="IPR036396">
    <property type="entry name" value="Cyt_P450_sf"/>
</dbReference>
<gene>
    <name evidence="12" type="ORF">BKCO1_8000169</name>
</gene>
<dbReference type="CDD" id="cd00201">
    <property type="entry name" value="WW"/>
    <property type="match status" value="1"/>
</dbReference>
<evidence type="ECO:0000256" key="4">
    <source>
        <dbReference type="ARBA" id="ARBA00022723"/>
    </source>
</evidence>
<name>A0A1J9R9A0_9PEZI</name>
<feature type="region of interest" description="Disordered" evidence="9">
    <location>
        <begin position="813"/>
        <end position="847"/>
    </location>
</feature>
<feature type="compositionally biased region" description="Polar residues" evidence="9">
    <location>
        <begin position="749"/>
        <end position="759"/>
    </location>
</feature>
<dbReference type="InterPro" id="IPR001128">
    <property type="entry name" value="Cyt_P450"/>
</dbReference>
<evidence type="ECO:0000313" key="12">
    <source>
        <dbReference type="EMBL" id="OJD37073.1"/>
    </source>
</evidence>
<proteinExistence type="inferred from homology"/>
<evidence type="ECO:0000256" key="10">
    <source>
        <dbReference type="SAM" id="Phobius"/>
    </source>
</evidence>
<dbReference type="RefSeq" id="XP_020133314.1">
    <property type="nucleotide sequence ID" value="XM_020279268.1"/>
</dbReference>
<feature type="region of interest" description="Disordered" evidence="9">
    <location>
        <begin position="1028"/>
        <end position="1057"/>
    </location>
</feature>
<dbReference type="GO" id="GO:0016705">
    <property type="term" value="F:oxidoreductase activity, acting on paired donors, with incorporation or reduction of molecular oxygen"/>
    <property type="evidence" value="ECO:0007669"/>
    <property type="project" value="InterPro"/>
</dbReference>
<dbReference type="Gene3D" id="1.20.120.20">
    <property type="entry name" value="Apolipoprotein"/>
    <property type="match status" value="1"/>
</dbReference>
<evidence type="ECO:0000256" key="7">
    <source>
        <dbReference type="ARBA" id="ARBA00023033"/>
    </source>
</evidence>
<dbReference type="AlphaFoldDB" id="A0A1J9R9A0"/>
<evidence type="ECO:0000259" key="11">
    <source>
        <dbReference type="Pfam" id="PF00397"/>
    </source>
</evidence>
<dbReference type="SUPFAM" id="SSF48264">
    <property type="entry name" value="Cytochrome P450"/>
    <property type="match status" value="1"/>
</dbReference>
<evidence type="ECO:0000256" key="8">
    <source>
        <dbReference type="SAM" id="Coils"/>
    </source>
</evidence>
<dbReference type="Pfam" id="PF00067">
    <property type="entry name" value="p450"/>
    <property type="match status" value="1"/>
</dbReference>
<evidence type="ECO:0000256" key="2">
    <source>
        <dbReference type="ARBA" id="ARBA00010617"/>
    </source>
</evidence>
<dbReference type="GO" id="GO:0020037">
    <property type="term" value="F:heme binding"/>
    <property type="evidence" value="ECO:0007669"/>
    <property type="project" value="InterPro"/>
</dbReference>
<keyword evidence="7" id="KW-0503">Monooxygenase</keyword>
<comment type="caution">
    <text evidence="12">The sequence shown here is derived from an EMBL/GenBank/DDBJ whole genome shotgun (WGS) entry which is preliminary data.</text>
</comment>
<feature type="transmembrane region" description="Helical" evidence="10">
    <location>
        <begin position="20"/>
        <end position="42"/>
    </location>
</feature>
<sequence length="1057" mass="114960">MQKREKSSYASMDRIEDAQFPNFVISLSAVLLFSIVVLYHGVPAPMSLPGPLPWVGLRDERFQKPRAHLRDAKHGHEYLKEGYEKYSKQGKAFVSPHMGFREVVVLPPASIPWLLRQPEDRVSQPKMMSRMLQSKHLLPAHPADEVFHASTIRVDLNRHLAALTSDIADEIHAGLLDAWGADTSNFRSVCVSDTMGHIATRVSTRVFFGQELVRDADFVAHTGAFSTGLATCSGILALFVPRALQPLLGPLLALPVRYHAWHMNRKLIPLIQRRLASSPSTPKEARPNDLLQFHIESALGSSSAADRSPATIAARLQLLISFAAIPTTHLTLTSALLNLATCHPPLSSLPPSAPPSLPIPPPWSSSPEALLTLRAEAEAILARHGGTWTRASLLQLVRADSFLKETMRLDTFAGRGLLHEVVAEGGVALPGGERVRKGAWVGVAVGEIQKDEDVYGKGAGEFDGWRFVAEETKAERKGEEGDDGGGDDAALMGAGAGSRSSMVTTSDVFLAFSRGRHACPGRFFAANVMKLVLAYVAMEYDIGRLEKRPENVRISDISAPSPKAAIEKPKVGTQASTSFRADLGSPDRLSPPRLDQRTATLAPIACVHDRPHDTSPKAEKTAQPKRRSQLGSRSSPGFRPAATSDEVGESIRPQHDFDDIGPASRSPLRISASPFRRPAVSQPPCNGIHSAAEADQPPLPRHTPPLPLPLPLPQLNSTANPKDHDQFQERNDTKKRDSMGLIGDLVSEFTHSGQQQPQEPSYGGGSSNSGGYGYGDYSQGQPQPPYVQPPWVARWDGEAGRWFFVNEQTGARTLEHPGGSYRESGYYQGGPPPPGQDYSGDRYGGGGQRVDYVDDEEKRSGGGNGLMYGAIGAAAGVAGGALLMHEGDKIADDWDEDKARLEQKAEHAEQDVEEFPEDAARWTGEAAGHVENIPDDVERGWDRAENNVEQGWDNTENRVERGWDNTVDAVEDAPENAAEWVGEGVGNVEQGWDRAENNVEQGWDNTVDAVEDAPEDAAEWVGEGVGNVERFGDEVDNYGDSLEASYDEGRDEARYDD</sequence>
<dbReference type="InterPro" id="IPR001202">
    <property type="entry name" value="WW_dom"/>
</dbReference>
<dbReference type="PROSITE" id="PS00086">
    <property type="entry name" value="CYTOCHROME_P450"/>
    <property type="match status" value="1"/>
</dbReference>
<dbReference type="CDD" id="cd11041">
    <property type="entry name" value="CYP503A1-like"/>
    <property type="match status" value="1"/>
</dbReference>
<dbReference type="GO" id="GO:0005506">
    <property type="term" value="F:iron ion binding"/>
    <property type="evidence" value="ECO:0007669"/>
    <property type="project" value="InterPro"/>
</dbReference>
<keyword evidence="4" id="KW-0479">Metal-binding</keyword>
<comment type="similarity">
    <text evidence="2">Belongs to the cytochrome P450 family.</text>
</comment>
<dbReference type="Proteomes" id="UP000183809">
    <property type="component" value="Unassembled WGS sequence"/>
</dbReference>
<dbReference type="Pfam" id="PF00397">
    <property type="entry name" value="WW"/>
    <property type="match status" value="1"/>
</dbReference>
<keyword evidence="10" id="KW-0812">Transmembrane</keyword>
<accession>A0A1J9R9A0</accession>
<dbReference type="PANTHER" id="PTHR46206:SF1">
    <property type="entry name" value="P450, PUTATIVE (EUROFUNG)-RELATED"/>
    <property type="match status" value="1"/>
</dbReference>
<feature type="compositionally biased region" description="Basic and acidic residues" evidence="9">
    <location>
        <begin position="1047"/>
        <end position="1057"/>
    </location>
</feature>
<feature type="region of interest" description="Disordered" evidence="9">
    <location>
        <begin position="563"/>
        <end position="788"/>
    </location>
</feature>
<keyword evidence="6" id="KW-0408">Iron</keyword>
<keyword evidence="10" id="KW-1133">Transmembrane helix</keyword>
<feature type="coiled-coil region" evidence="8">
    <location>
        <begin position="891"/>
        <end position="918"/>
    </location>
</feature>
<organism evidence="12 13">
    <name type="scientific">Diplodia corticola</name>
    <dbReference type="NCBI Taxonomy" id="236234"/>
    <lineage>
        <taxon>Eukaryota</taxon>
        <taxon>Fungi</taxon>
        <taxon>Dikarya</taxon>
        <taxon>Ascomycota</taxon>
        <taxon>Pezizomycotina</taxon>
        <taxon>Dothideomycetes</taxon>
        <taxon>Dothideomycetes incertae sedis</taxon>
        <taxon>Botryosphaeriales</taxon>
        <taxon>Botryosphaeriaceae</taxon>
        <taxon>Diplodia</taxon>
    </lineage>
</organism>
<dbReference type="STRING" id="236234.A0A1J9R9A0"/>
<feature type="domain" description="WW" evidence="11">
    <location>
        <begin position="788"/>
        <end position="817"/>
    </location>
</feature>
<dbReference type="GO" id="GO:0004497">
    <property type="term" value="F:monooxygenase activity"/>
    <property type="evidence" value="ECO:0007669"/>
    <property type="project" value="UniProtKB-KW"/>
</dbReference>
<evidence type="ECO:0000256" key="6">
    <source>
        <dbReference type="ARBA" id="ARBA00023004"/>
    </source>
</evidence>
<feature type="compositionally biased region" description="Gly residues" evidence="9">
    <location>
        <begin position="762"/>
        <end position="774"/>
    </location>
</feature>
<evidence type="ECO:0000313" key="13">
    <source>
        <dbReference type="Proteomes" id="UP000183809"/>
    </source>
</evidence>
<evidence type="ECO:0000256" key="9">
    <source>
        <dbReference type="SAM" id="MobiDB-lite"/>
    </source>
</evidence>
<evidence type="ECO:0000256" key="3">
    <source>
        <dbReference type="ARBA" id="ARBA00022617"/>
    </source>
</evidence>
<protein>
    <submittedName>
        <fullName evidence="12">Ww domain protein</fullName>
    </submittedName>
</protein>
<feature type="compositionally biased region" description="Pro residues" evidence="9">
    <location>
        <begin position="697"/>
        <end position="712"/>
    </location>
</feature>
<dbReference type="GeneID" id="31019530"/>
<keyword evidence="5" id="KW-0560">Oxidoreductase</keyword>
<feature type="compositionally biased region" description="Basic and acidic residues" evidence="9">
    <location>
        <begin position="607"/>
        <end position="622"/>
    </location>
</feature>
<keyword evidence="13" id="KW-1185">Reference proteome</keyword>
<evidence type="ECO:0000256" key="1">
    <source>
        <dbReference type="ARBA" id="ARBA00001971"/>
    </source>
</evidence>
<dbReference type="Gene3D" id="1.10.630.10">
    <property type="entry name" value="Cytochrome P450"/>
    <property type="match status" value="1"/>
</dbReference>
<dbReference type="InterPro" id="IPR017972">
    <property type="entry name" value="Cyt_P450_CS"/>
</dbReference>